<gene>
    <name evidence="2" type="ORF">PR048_012039</name>
</gene>
<protein>
    <submittedName>
        <fullName evidence="2">Uncharacterized protein</fullName>
    </submittedName>
</protein>
<feature type="compositionally biased region" description="Polar residues" evidence="1">
    <location>
        <begin position="25"/>
        <end position="47"/>
    </location>
</feature>
<keyword evidence="3" id="KW-1185">Reference proteome</keyword>
<dbReference type="EMBL" id="JARBHB010000004">
    <property type="protein sequence ID" value="KAJ8885834.1"/>
    <property type="molecule type" value="Genomic_DNA"/>
</dbReference>
<proteinExistence type="predicted"/>
<feature type="region of interest" description="Disordered" evidence="1">
    <location>
        <begin position="25"/>
        <end position="158"/>
    </location>
</feature>
<organism evidence="2 3">
    <name type="scientific">Dryococelus australis</name>
    <dbReference type="NCBI Taxonomy" id="614101"/>
    <lineage>
        <taxon>Eukaryota</taxon>
        <taxon>Metazoa</taxon>
        <taxon>Ecdysozoa</taxon>
        <taxon>Arthropoda</taxon>
        <taxon>Hexapoda</taxon>
        <taxon>Insecta</taxon>
        <taxon>Pterygota</taxon>
        <taxon>Neoptera</taxon>
        <taxon>Polyneoptera</taxon>
        <taxon>Phasmatodea</taxon>
        <taxon>Verophasmatodea</taxon>
        <taxon>Anareolatae</taxon>
        <taxon>Phasmatidae</taxon>
        <taxon>Eurycanthinae</taxon>
        <taxon>Dryococelus</taxon>
    </lineage>
</organism>
<name>A0ABQ9HNW0_9NEOP</name>
<accession>A0ABQ9HNW0</accession>
<evidence type="ECO:0000313" key="2">
    <source>
        <dbReference type="EMBL" id="KAJ8885834.1"/>
    </source>
</evidence>
<dbReference type="Proteomes" id="UP001159363">
    <property type="component" value="Chromosome X"/>
</dbReference>
<reference evidence="2 3" key="1">
    <citation type="submission" date="2023-02" db="EMBL/GenBank/DDBJ databases">
        <title>LHISI_Scaffold_Assembly.</title>
        <authorList>
            <person name="Stuart O.P."/>
            <person name="Cleave R."/>
            <person name="Magrath M.J.L."/>
            <person name="Mikheyev A.S."/>
        </authorList>
    </citation>
    <scope>NUCLEOTIDE SEQUENCE [LARGE SCALE GENOMIC DNA]</scope>
    <source>
        <strain evidence="2">Daus_M_001</strain>
        <tissue evidence="2">Leg muscle</tissue>
    </source>
</reference>
<sequence length="158" mass="16431">MSRLLNGVKSPAGVAAVPVVSFSEPQPTSLGAWSTAAAHSSISWPTSVSPPPAPQSLQPLAPISPGGSSPHGGYGAPGFATDLYQPGLLQHYPPPQPQEYLPVLGEYPPPPPQQHHRAEQPGSPGSSPSPQLHYRDACSDSPPSPQDQPTCWNPQASL</sequence>
<comment type="caution">
    <text evidence="2">The sequence shown here is derived from an EMBL/GenBank/DDBJ whole genome shotgun (WGS) entry which is preliminary data.</text>
</comment>
<evidence type="ECO:0000313" key="3">
    <source>
        <dbReference type="Proteomes" id="UP001159363"/>
    </source>
</evidence>
<feature type="compositionally biased region" description="Low complexity" evidence="1">
    <location>
        <begin position="55"/>
        <end position="68"/>
    </location>
</feature>
<evidence type="ECO:0000256" key="1">
    <source>
        <dbReference type="SAM" id="MobiDB-lite"/>
    </source>
</evidence>
<feature type="compositionally biased region" description="Low complexity" evidence="1">
    <location>
        <begin position="121"/>
        <end position="130"/>
    </location>
</feature>